<reference evidence="5" key="2">
    <citation type="submission" date="2024-06" db="EMBL/GenBank/DDBJ databases">
        <authorList>
            <person name="Li S."/>
        </authorList>
    </citation>
    <scope>NUCLEOTIDE SEQUENCE</scope>
    <source>
        <strain evidence="5">SR10</strain>
    </source>
</reference>
<organism evidence="5">
    <name type="scientific">Lysobacter firmicutimachus</name>
    <dbReference type="NCBI Taxonomy" id="1792846"/>
    <lineage>
        <taxon>Bacteria</taxon>
        <taxon>Pseudomonadati</taxon>
        <taxon>Pseudomonadota</taxon>
        <taxon>Gammaproteobacteria</taxon>
        <taxon>Lysobacterales</taxon>
        <taxon>Lysobacteraceae</taxon>
        <taxon>Lysobacter</taxon>
    </lineage>
</organism>
<evidence type="ECO:0000256" key="2">
    <source>
        <dbReference type="ARBA" id="ARBA00011741"/>
    </source>
</evidence>
<evidence type="ECO:0000313" key="6">
    <source>
        <dbReference type="Proteomes" id="UP001387215"/>
    </source>
</evidence>
<dbReference type="GO" id="GO:0048038">
    <property type="term" value="F:quinone binding"/>
    <property type="evidence" value="ECO:0007669"/>
    <property type="project" value="InterPro"/>
</dbReference>
<evidence type="ECO:0000256" key="1">
    <source>
        <dbReference type="ARBA" id="ARBA00004886"/>
    </source>
</evidence>
<comment type="subunit">
    <text evidence="2">Monomer. Interacts with PqqE.</text>
</comment>
<gene>
    <name evidence="5" type="primary">pqqD</name>
    <name evidence="5" type="ORF">ABU614_12410</name>
    <name evidence="4" type="ORF">V2J18_05835</name>
</gene>
<dbReference type="RefSeq" id="WP_336131288.1">
    <property type="nucleotide sequence ID" value="NZ_CP159925.1"/>
</dbReference>
<protein>
    <submittedName>
        <fullName evidence="5">Pyrroloquinoline quinone biosynthesis peptide chaperone PqqD</fullName>
    </submittedName>
</protein>
<dbReference type="GO" id="GO:0018189">
    <property type="term" value="P:pyrroloquinoline quinone biosynthetic process"/>
    <property type="evidence" value="ECO:0007669"/>
    <property type="project" value="UniProtKB-KW"/>
</dbReference>
<dbReference type="EMBL" id="JBANDL010000002">
    <property type="protein sequence ID" value="MEI2454195.1"/>
    <property type="molecule type" value="Genomic_DNA"/>
</dbReference>
<dbReference type="InterPro" id="IPR008792">
    <property type="entry name" value="PQQD"/>
</dbReference>
<dbReference type="EMBL" id="CP159925">
    <property type="protein sequence ID" value="XCO73205.1"/>
    <property type="molecule type" value="Genomic_DNA"/>
</dbReference>
<accession>A0AAU8ML39</accession>
<dbReference type="InterPro" id="IPR041881">
    <property type="entry name" value="PqqD_sf"/>
</dbReference>
<dbReference type="Gene3D" id="1.10.10.1150">
    <property type="entry name" value="Coenzyme PQQ synthesis protein D (PqqD)"/>
    <property type="match status" value="1"/>
</dbReference>
<dbReference type="AlphaFoldDB" id="A0AAU8ML39"/>
<keyword evidence="6" id="KW-1185">Reference proteome</keyword>
<evidence type="ECO:0000256" key="3">
    <source>
        <dbReference type="ARBA" id="ARBA00022905"/>
    </source>
</evidence>
<name>A0AAU8ML39_9GAMM</name>
<dbReference type="InterPro" id="IPR022479">
    <property type="entry name" value="PqqD_bac"/>
</dbReference>
<evidence type="ECO:0000313" key="4">
    <source>
        <dbReference type="EMBL" id="MEI2454195.1"/>
    </source>
</evidence>
<evidence type="ECO:0000313" key="5">
    <source>
        <dbReference type="EMBL" id="XCO73205.1"/>
    </source>
</evidence>
<reference evidence="4 6" key="1">
    <citation type="submission" date="2024-02" db="EMBL/GenBank/DDBJ databases">
        <title>Lysobacter Genome Sequencing and Mining.</title>
        <authorList>
            <person name="Bierman J."/>
            <person name="Walker M.C."/>
        </authorList>
    </citation>
    <scope>NUCLEOTIDE SEQUENCE [LARGE SCALE GENOMIC DNA]</scope>
    <source>
        <strain evidence="4 6">PB6250</strain>
    </source>
</reference>
<keyword evidence="3" id="KW-0884">PQQ biosynthesis</keyword>
<dbReference type="Pfam" id="PF05402">
    <property type="entry name" value="PqqD"/>
    <property type="match status" value="1"/>
</dbReference>
<comment type="pathway">
    <text evidence="1">Cofactor biosynthesis; pyrroloquinoline quinone biosynthesis.</text>
</comment>
<sequence>MSALPQTPAPDAIPRFPPGVRLQHDRARDQWVLLAPERVVELDEIAHAVLARVDGATRVDTIVAALAAEYGAEPSEVGADVGELFATLLERRLLALAPAT</sequence>
<proteinExistence type="predicted"/>
<dbReference type="NCBIfam" id="TIGR03859">
    <property type="entry name" value="PQQ_PqqD"/>
    <property type="match status" value="1"/>
</dbReference>
<dbReference type="Proteomes" id="UP001387215">
    <property type="component" value="Unassembled WGS sequence"/>
</dbReference>